<gene>
    <name evidence="2" type="ORF">BTM29_06605</name>
</gene>
<accession>A0A1P8Q312</accession>
<proteinExistence type="predicted"/>
<dbReference type="AlphaFoldDB" id="A0A1P8Q312"/>
<dbReference type="PANTHER" id="PTHR47738:SF4">
    <property type="entry name" value="PTS SYSTEM GALACTITOL-SPECIFIC EIIA COMPONENT"/>
    <property type="match status" value="1"/>
</dbReference>
<dbReference type="Gene3D" id="3.40.930.10">
    <property type="entry name" value="Mannitol-specific EII, Chain A"/>
    <property type="match status" value="1"/>
</dbReference>
<dbReference type="PANTHER" id="PTHR47738">
    <property type="entry name" value="PTS SYSTEM FRUCTOSE-LIKE EIIA COMPONENT-RELATED"/>
    <property type="match status" value="1"/>
</dbReference>
<dbReference type="Proteomes" id="UP000187499">
    <property type="component" value="Chromosome"/>
</dbReference>
<dbReference type="KEGG" id="lalw:BTM29_06605"/>
<dbReference type="InterPro" id="IPR002178">
    <property type="entry name" value="PTS_EIIA_type-2_dom"/>
</dbReference>
<dbReference type="PROSITE" id="PS51094">
    <property type="entry name" value="PTS_EIIA_TYPE_2"/>
    <property type="match status" value="1"/>
</dbReference>
<dbReference type="InterPro" id="IPR051541">
    <property type="entry name" value="PTS_SugarTrans_NitroReg"/>
</dbReference>
<evidence type="ECO:0000313" key="2">
    <source>
        <dbReference type="EMBL" id="APX72250.1"/>
    </source>
</evidence>
<evidence type="ECO:0000259" key="1">
    <source>
        <dbReference type="PROSITE" id="PS51094"/>
    </source>
</evidence>
<dbReference type="SUPFAM" id="SSF55804">
    <property type="entry name" value="Phoshotransferase/anion transport protein"/>
    <property type="match status" value="1"/>
</dbReference>
<keyword evidence="3" id="KW-1185">Reference proteome</keyword>
<protein>
    <recommendedName>
        <fullName evidence="1">PTS EIIA type-2 domain-containing protein</fullName>
    </recommendedName>
</protein>
<organism evidence="2 3">
    <name type="scientific">Companilactobacillus allii</name>
    <dbReference type="NCBI Taxonomy" id="1847728"/>
    <lineage>
        <taxon>Bacteria</taxon>
        <taxon>Bacillati</taxon>
        <taxon>Bacillota</taxon>
        <taxon>Bacilli</taxon>
        <taxon>Lactobacillales</taxon>
        <taxon>Lactobacillaceae</taxon>
        <taxon>Companilactobacillus</taxon>
    </lineage>
</organism>
<dbReference type="Pfam" id="PF00359">
    <property type="entry name" value="PTS_EIIA_2"/>
    <property type="match status" value="1"/>
</dbReference>
<dbReference type="RefSeq" id="WP_076615012.1">
    <property type="nucleotide sequence ID" value="NZ_CP019323.1"/>
</dbReference>
<dbReference type="OrthoDB" id="95460at2"/>
<dbReference type="EMBL" id="CP019323">
    <property type="protein sequence ID" value="APX72250.1"/>
    <property type="molecule type" value="Genomic_DNA"/>
</dbReference>
<dbReference type="GO" id="GO:0030295">
    <property type="term" value="F:protein kinase activator activity"/>
    <property type="evidence" value="ECO:0007669"/>
    <property type="project" value="TreeGrafter"/>
</dbReference>
<sequence>MKLTNENVFTNIYLPNANEIQILSTISQVIADKLGINEQEIKSGFLAREAAGSTAFGGKVAIPHANSSDIDEPNIFIMTFDDDINWNSSDDQPVNVVIALIMPRNSHEKDYHYIVKNLREELTNQDIVDKFQNNLDNPDTLVQLVEDSIAQKSTN</sequence>
<evidence type="ECO:0000313" key="3">
    <source>
        <dbReference type="Proteomes" id="UP000187499"/>
    </source>
</evidence>
<dbReference type="STRING" id="1847728.BTM29_06605"/>
<dbReference type="InterPro" id="IPR016152">
    <property type="entry name" value="PTrfase/Anion_transptr"/>
</dbReference>
<name>A0A1P8Q312_9LACO</name>
<feature type="domain" description="PTS EIIA type-2" evidence="1">
    <location>
        <begin position="1"/>
        <end position="148"/>
    </location>
</feature>
<dbReference type="PROSITE" id="PS00372">
    <property type="entry name" value="PTS_EIIA_TYPE_2_HIS"/>
    <property type="match status" value="1"/>
</dbReference>
<reference evidence="3" key="1">
    <citation type="submission" date="2016-12" db="EMBL/GenBank/DDBJ databases">
        <authorList>
            <person name="Jung M.Y."/>
            <person name="Lee S.H."/>
        </authorList>
    </citation>
    <scope>NUCLEOTIDE SEQUENCE [LARGE SCALE GENOMIC DNA]</scope>
    <source>
        <strain evidence="3">WiKim39</strain>
    </source>
</reference>